<dbReference type="Gramene" id="GBG93016">
    <property type="protein sequence ID" value="GBG93016"/>
    <property type="gene ID" value="CBR_g58154"/>
</dbReference>
<dbReference type="InterPro" id="IPR051134">
    <property type="entry name" value="PPP_phosphatase"/>
</dbReference>
<dbReference type="PRINTS" id="PR00114">
    <property type="entry name" value="STPHPHTASE"/>
</dbReference>
<sequence length="423" mass="46859">MSKLDAATRSMPPDELRLVLPAQVVEEILSAASKTMAAEPNLVDIRVTEYTQATPEPWCRCVPIPAGCTGGPVGDPRIHVCAGAKQVTLVGDLHGQYHDFLQLLEKAGEPSEDSVIVFNGDYVDRGAWGLETYVTLLAWKILLPNRVFLLRGNHETRFCSTSYGFKREVETKYGAHSRHLFQKFLSTFTSHPLAAVVASSVLVCHGGLWRELHPSRRKGAKNGGKKKDGGRKNGVPEGDRSLRVGSLEDLMKVRRTVQDPSGTGMSAILGDILWSDPSSEPGLKPNDGRGIGLLFGPDITEEFLEKNHLRLIVRSHEGPDAREQRPDMLPMSHGYTVDHTVKSGKLMTLFSAPDYPQFQVMDKRFENKAAFFVLTAPDFWEPQIYTLDAVLPRPQVHAYYEVMSYMDSDDEMDAGKGHASDAE</sequence>
<dbReference type="Proteomes" id="UP000265515">
    <property type="component" value="Unassembled WGS sequence"/>
</dbReference>
<comment type="catalytic activity">
    <reaction evidence="4">
        <text>O-phospho-L-threonyl-[protein] + H2O = L-threonyl-[protein] + phosphate</text>
        <dbReference type="Rhea" id="RHEA:47004"/>
        <dbReference type="Rhea" id="RHEA-COMP:11060"/>
        <dbReference type="Rhea" id="RHEA-COMP:11605"/>
        <dbReference type="ChEBI" id="CHEBI:15377"/>
        <dbReference type="ChEBI" id="CHEBI:30013"/>
        <dbReference type="ChEBI" id="CHEBI:43474"/>
        <dbReference type="ChEBI" id="CHEBI:61977"/>
        <dbReference type="EC" id="3.1.3.16"/>
    </reaction>
</comment>
<dbReference type="STRING" id="69332.A0A388MEM5"/>
<dbReference type="GO" id="GO:0004722">
    <property type="term" value="F:protein serine/threonine phosphatase activity"/>
    <property type="evidence" value="ECO:0007669"/>
    <property type="project" value="UniProtKB-EC"/>
</dbReference>
<comment type="similarity">
    <text evidence="4">Belongs to the PPP phosphatase family.</text>
</comment>
<keyword evidence="2" id="KW-0479">Metal-binding</keyword>
<dbReference type="InterPro" id="IPR029052">
    <property type="entry name" value="Metallo-depent_PP-like"/>
</dbReference>
<evidence type="ECO:0000256" key="1">
    <source>
        <dbReference type="ARBA" id="ARBA00001936"/>
    </source>
</evidence>
<dbReference type="PANTHER" id="PTHR45668">
    <property type="entry name" value="SERINE/THREONINE-PROTEIN PHOSPHATASE 5-RELATED"/>
    <property type="match status" value="1"/>
</dbReference>
<dbReference type="AlphaFoldDB" id="A0A388MEM5"/>
<dbReference type="EC" id="3.1.3.16" evidence="4"/>
<dbReference type="OMA" id="DPPWEGQ"/>
<proteinExistence type="inferred from homology"/>
<dbReference type="InterPro" id="IPR004843">
    <property type="entry name" value="Calcineurin-like_PHP"/>
</dbReference>
<keyword evidence="4" id="KW-0378">Hydrolase</keyword>
<dbReference type="GO" id="GO:0046872">
    <property type="term" value="F:metal ion binding"/>
    <property type="evidence" value="ECO:0007669"/>
    <property type="project" value="UniProtKB-KW"/>
</dbReference>
<name>A0A388MEM5_CHABU</name>
<keyword evidence="3" id="KW-0464">Manganese</keyword>
<accession>A0A388MEM5</accession>
<protein>
    <recommendedName>
        <fullName evidence="4">Serine/threonine-protein phosphatase</fullName>
        <ecNumber evidence="4">3.1.3.16</ecNumber>
    </recommendedName>
</protein>
<evidence type="ECO:0000256" key="3">
    <source>
        <dbReference type="ARBA" id="ARBA00023211"/>
    </source>
</evidence>
<evidence type="ECO:0000313" key="8">
    <source>
        <dbReference type="Proteomes" id="UP000265515"/>
    </source>
</evidence>
<dbReference type="PANTHER" id="PTHR45668:SF9">
    <property type="entry name" value="SERINE_THREONINE-PROTEIN PHOSPHATASE 7"/>
    <property type="match status" value="1"/>
</dbReference>
<evidence type="ECO:0000256" key="5">
    <source>
        <dbReference type="SAM" id="MobiDB-lite"/>
    </source>
</evidence>
<comment type="cofactor">
    <cofactor evidence="1">
        <name>Mn(2+)</name>
        <dbReference type="ChEBI" id="CHEBI:29035"/>
    </cofactor>
</comment>
<keyword evidence="8" id="KW-1185">Reference proteome</keyword>
<dbReference type="InterPro" id="IPR006186">
    <property type="entry name" value="Ser/Thr-sp_prot-phosphatase"/>
</dbReference>
<gene>
    <name evidence="7" type="ORF">CBR_g58154</name>
</gene>
<dbReference type="Pfam" id="PF00149">
    <property type="entry name" value="Metallophos"/>
    <property type="match status" value="1"/>
</dbReference>
<evidence type="ECO:0000313" key="7">
    <source>
        <dbReference type="EMBL" id="GBG93016.1"/>
    </source>
</evidence>
<dbReference type="PROSITE" id="PS00125">
    <property type="entry name" value="SER_THR_PHOSPHATASE"/>
    <property type="match status" value="1"/>
</dbReference>
<organism evidence="7 8">
    <name type="scientific">Chara braunii</name>
    <name type="common">Braun's stonewort</name>
    <dbReference type="NCBI Taxonomy" id="69332"/>
    <lineage>
        <taxon>Eukaryota</taxon>
        <taxon>Viridiplantae</taxon>
        <taxon>Streptophyta</taxon>
        <taxon>Charophyceae</taxon>
        <taxon>Charales</taxon>
        <taxon>Characeae</taxon>
        <taxon>Chara</taxon>
    </lineage>
</organism>
<evidence type="ECO:0000256" key="2">
    <source>
        <dbReference type="ARBA" id="ARBA00022723"/>
    </source>
</evidence>
<dbReference type="OrthoDB" id="445564at2759"/>
<dbReference type="Gene3D" id="3.60.21.10">
    <property type="match status" value="1"/>
</dbReference>
<dbReference type="EMBL" id="BFEA01001200">
    <property type="protein sequence ID" value="GBG93016.1"/>
    <property type="molecule type" value="Genomic_DNA"/>
</dbReference>
<feature type="region of interest" description="Disordered" evidence="5">
    <location>
        <begin position="214"/>
        <end position="241"/>
    </location>
</feature>
<feature type="domain" description="Serine/threonine specific protein phosphatases" evidence="6">
    <location>
        <begin position="150"/>
        <end position="155"/>
    </location>
</feature>
<feature type="compositionally biased region" description="Basic residues" evidence="5">
    <location>
        <begin position="215"/>
        <end position="224"/>
    </location>
</feature>
<reference evidence="7 8" key="1">
    <citation type="journal article" date="2018" name="Cell">
        <title>The Chara Genome: Secondary Complexity and Implications for Plant Terrestrialization.</title>
        <authorList>
            <person name="Nishiyama T."/>
            <person name="Sakayama H."/>
            <person name="Vries J.D."/>
            <person name="Buschmann H."/>
            <person name="Saint-Marcoux D."/>
            <person name="Ullrich K.K."/>
            <person name="Haas F.B."/>
            <person name="Vanderstraeten L."/>
            <person name="Becker D."/>
            <person name="Lang D."/>
            <person name="Vosolsobe S."/>
            <person name="Rombauts S."/>
            <person name="Wilhelmsson P.K.I."/>
            <person name="Janitza P."/>
            <person name="Kern R."/>
            <person name="Heyl A."/>
            <person name="Rumpler F."/>
            <person name="Villalobos L.I.A.C."/>
            <person name="Clay J.M."/>
            <person name="Skokan R."/>
            <person name="Toyoda A."/>
            <person name="Suzuki Y."/>
            <person name="Kagoshima H."/>
            <person name="Schijlen E."/>
            <person name="Tajeshwar N."/>
            <person name="Catarino B."/>
            <person name="Hetherington A.J."/>
            <person name="Saltykova A."/>
            <person name="Bonnot C."/>
            <person name="Breuninger H."/>
            <person name="Symeonidi A."/>
            <person name="Radhakrishnan G.V."/>
            <person name="Van Nieuwerburgh F."/>
            <person name="Deforce D."/>
            <person name="Chang C."/>
            <person name="Karol K.G."/>
            <person name="Hedrich R."/>
            <person name="Ulvskov P."/>
            <person name="Glockner G."/>
            <person name="Delwiche C.F."/>
            <person name="Petrasek J."/>
            <person name="Van de Peer Y."/>
            <person name="Friml J."/>
            <person name="Beilby M."/>
            <person name="Dolan L."/>
            <person name="Kohara Y."/>
            <person name="Sugano S."/>
            <person name="Fujiyama A."/>
            <person name="Delaux P.-M."/>
            <person name="Quint M."/>
            <person name="TheiBen G."/>
            <person name="Hagemann M."/>
            <person name="Harholt J."/>
            <person name="Dunand C."/>
            <person name="Zachgo S."/>
            <person name="Langdale J."/>
            <person name="Maumus F."/>
            <person name="Straeten D.V.D."/>
            <person name="Gould S.B."/>
            <person name="Rensing S.A."/>
        </authorList>
    </citation>
    <scope>NUCLEOTIDE SEQUENCE [LARGE SCALE GENOMIC DNA]</scope>
    <source>
        <strain evidence="7 8">S276</strain>
    </source>
</reference>
<dbReference type="SUPFAM" id="SSF56300">
    <property type="entry name" value="Metallo-dependent phosphatases"/>
    <property type="match status" value="1"/>
</dbReference>
<evidence type="ECO:0000259" key="6">
    <source>
        <dbReference type="PROSITE" id="PS00125"/>
    </source>
</evidence>
<dbReference type="SMART" id="SM00156">
    <property type="entry name" value="PP2Ac"/>
    <property type="match status" value="1"/>
</dbReference>
<evidence type="ECO:0000256" key="4">
    <source>
        <dbReference type="RuleBase" id="RU004273"/>
    </source>
</evidence>
<comment type="caution">
    <text evidence="7">The sequence shown here is derived from an EMBL/GenBank/DDBJ whole genome shotgun (WGS) entry which is preliminary data.</text>
</comment>